<feature type="region of interest" description="Disordered" evidence="1">
    <location>
        <begin position="156"/>
        <end position="194"/>
    </location>
</feature>
<evidence type="ECO:0000313" key="2">
    <source>
        <dbReference type="EMBL" id="GFX86148.1"/>
    </source>
</evidence>
<name>A0A8X6UWF9_TRICX</name>
<evidence type="ECO:0000313" key="3">
    <source>
        <dbReference type="Proteomes" id="UP000887159"/>
    </source>
</evidence>
<dbReference type="AlphaFoldDB" id="A0A8X6UWF9"/>
<protein>
    <submittedName>
        <fullName evidence="2">Uncharacterized protein</fullName>
    </submittedName>
</protein>
<reference evidence="2" key="1">
    <citation type="submission" date="2020-08" db="EMBL/GenBank/DDBJ databases">
        <title>Multicomponent nature underlies the extraordinary mechanical properties of spider dragline silk.</title>
        <authorList>
            <person name="Kono N."/>
            <person name="Nakamura H."/>
            <person name="Mori M."/>
            <person name="Yoshida Y."/>
            <person name="Ohtoshi R."/>
            <person name="Malay A.D."/>
            <person name="Moran D.A.P."/>
            <person name="Tomita M."/>
            <person name="Numata K."/>
            <person name="Arakawa K."/>
        </authorList>
    </citation>
    <scope>NUCLEOTIDE SEQUENCE</scope>
</reference>
<gene>
    <name evidence="2" type="primary">NCL1_48098</name>
    <name evidence="2" type="ORF">TNCV_2560301</name>
</gene>
<feature type="compositionally biased region" description="Basic and acidic residues" evidence="1">
    <location>
        <begin position="174"/>
        <end position="186"/>
    </location>
</feature>
<dbReference type="Proteomes" id="UP000887159">
    <property type="component" value="Unassembled WGS sequence"/>
</dbReference>
<sequence>MGFKTLLPRQHYLLAAMVEKNGNLYLRLVDVGALLGRSKVYEFVKRFDNLVIQGKEVLPAHKQYPIMTQKSKLVTTDVVFKILIAELSSLATSFAISLNAGSALVQNPNNLFVESYKISPVLHVQDSLLSISILMVYEACMTAKARPSVELAERLSLPERIPTSTAQRPAKPKRSADPERPAERPPLEMVDPSVSANTVEVTPLLITRCDKST</sequence>
<comment type="caution">
    <text evidence="2">The sequence shown here is derived from an EMBL/GenBank/DDBJ whole genome shotgun (WGS) entry which is preliminary data.</text>
</comment>
<accession>A0A8X6UWF9</accession>
<evidence type="ECO:0000256" key="1">
    <source>
        <dbReference type="SAM" id="MobiDB-lite"/>
    </source>
</evidence>
<keyword evidence="3" id="KW-1185">Reference proteome</keyword>
<organism evidence="2 3">
    <name type="scientific">Trichonephila clavipes</name>
    <name type="common">Golden silk orbweaver</name>
    <name type="synonym">Nephila clavipes</name>
    <dbReference type="NCBI Taxonomy" id="2585209"/>
    <lineage>
        <taxon>Eukaryota</taxon>
        <taxon>Metazoa</taxon>
        <taxon>Ecdysozoa</taxon>
        <taxon>Arthropoda</taxon>
        <taxon>Chelicerata</taxon>
        <taxon>Arachnida</taxon>
        <taxon>Araneae</taxon>
        <taxon>Araneomorphae</taxon>
        <taxon>Entelegynae</taxon>
        <taxon>Araneoidea</taxon>
        <taxon>Nephilidae</taxon>
        <taxon>Trichonephila</taxon>
    </lineage>
</organism>
<proteinExistence type="predicted"/>
<dbReference type="EMBL" id="BMAU01021004">
    <property type="protein sequence ID" value="GFX86148.1"/>
    <property type="molecule type" value="Genomic_DNA"/>
</dbReference>